<comment type="caution">
    <text evidence="5">The sequence shown here is derived from an EMBL/GenBank/DDBJ whole genome shotgun (WGS) entry which is preliminary data.</text>
</comment>
<keyword evidence="6" id="KW-1185">Reference proteome</keyword>
<evidence type="ECO:0000256" key="2">
    <source>
        <dbReference type="SAM" id="MobiDB-lite"/>
    </source>
</evidence>
<accession>A0A6G4U1U3</accession>
<dbReference type="EMBL" id="JAAKZV010000087">
    <property type="protein sequence ID" value="NGN66205.1"/>
    <property type="molecule type" value="Genomic_DNA"/>
</dbReference>
<dbReference type="PANTHER" id="PTHR33392:SF6">
    <property type="entry name" value="POLYISOPRENYL-TEICHOIC ACID--PEPTIDOGLYCAN TEICHOIC ACID TRANSFERASE TAGU"/>
    <property type="match status" value="1"/>
</dbReference>
<gene>
    <name evidence="5" type="ORF">G5C51_20185</name>
</gene>
<evidence type="ECO:0000313" key="5">
    <source>
        <dbReference type="EMBL" id="NGN66205.1"/>
    </source>
</evidence>
<evidence type="ECO:0000256" key="1">
    <source>
        <dbReference type="ARBA" id="ARBA00006068"/>
    </source>
</evidence>
<feature type="transmembrane region" description="Helical" evidence="3">
    <location>
        <begin position="20"/>
        <end position="41"/>
    </location>
</feature>
<evidence type="ECO:0000313" key="6">
    <source>
        <dbReference type="Proteomes" id="UP000481583"/>
    </source>
</evidence>
<feature type="domain" description="Cell envelope-related transcriptional attenuator" evidence="4">
    <location>
        <begin position="96"/>
        <end position="252"/>
    </location>
</feature>
<evidence type="ECO:0000259" key="4">
    <source>
        <dbReference type="Pfam" id="PF03816"/>
    </source>
</evidence>
<dbReference type="InterPro" id="IPR004474">
    <property type="entry name" value="LytR_CpsA_psr"/>
</dbReference>
<keyword evidence="3" id="KW-1133">Transmembrane helix</keyword>
<dbReference type="Proteomes" id="UP000481583">
    <property type="component" value="Unassembled WGS sequence"/>
</dbReference>
<dbReference type="Pfam" id="PF03816">
    <property type="entry name" value="LytR_cpsA_psr"/>
    <property type="match status" value="1"/>
</dbReference>
<keyword evidence="3" id="KW-0472">Membrane</keyword>
<organism evidence="5 6">
    <name type="scientific">Streptomyces coryli</name>
    <dbReference type="NCBI Taxonomy" id="1128680"/>
    <lineage>
        <taxon>Bacteria</taxon>
        <taxon>Bacillati</taxon>
        <taxon>Actinomycetota</taxon>
        <taxon>Actinomycetes</taxon>
        <taxon>Kitasatosporales</taxon>
        <taxon>Streptomycetaceae</taxon>
        <taxon>Streptomyces</taxon>
    </lineage>
</organism>
<comment type="similarity">
    <text evidence="1">Belongs to the LytR/CpsA/Psr (LCP) family.</text>
</comment>
<dbReference type="RefSeq" id="WP_165239361.1">
    <property type="nucleotide sequence ID" value="NZ_JAAKZV010000087.1"/>
</dbReference>
<feature type="region of interest" description="Disordered" evidence="2">
    <location>
        <begin position="340"/>
        <end position="366"/>
    </location>
</feature>
<proteinExistence type="inferred from homology"/>
<dbReference type="Gene3D" id="3.40.630.190">
    <property type="entry name" value="LCP protein"/>
    <property type="match status" value="1"/>
</dbReference>
<dbReference type="AlphaFoldDB" id="A0A6G4U1U3"/>
<name>A0A6G4U1U3_9ACTN</name>
<feature type="compositionally biased region" description="Basic and acidic residues" evidence="2">
    <location>
        <begin position="347"/>
        <end position="358"/>
    </location>
</feature>
<feature type="region of interest" description="Disordered" evidence="2">
    <location>
        <begin position="58"/>
        <end position="96"/>
    </location>
</feature>
<dbReference type="InterPro" id="IPR050922">
    <property type="entry name" value="LytR/CpsA/Psr_CW_biosynth"/>
</dbReference>
<dbReference type="NCBIfam" id="TIGR00350">
    <property type="entry name" value="lytR_cpsA_psr"/>
    <property type="match status" value="1"/>
</dbReference>
<dbReference type="PANTHER" id="PTHR33392">
    <property type="entry name" value="POLYISOPRENYL-TEICHOIC ACID--PEPTIDOGLYCAN TEICHOIC ACID TRANSFERASE TAGU"/>
    <property type="match status" value="1"/>
</dbReference>
<sequence>MTDHRKPRAPRSTRRKAVLISAWVLTVAVLLGGATFGYVYFKLNGNLSSVDVDAKLGTNRPDDADNGSMDILVLGSDSRSGDNRKLGGGNQESGARSDTAMVVHLYEDRKKASIVSIPRDTMVSRPACKQENGTTAPAAQRVMFNSAYTTGGPACSIKTVEQMSGMRIDHFVEVDFSGFKDLIDQLGGVEVTTKKAIHDKDSHLDLKAGTHRLNGEQSLGLVRTRHGVGDGSDLGRIQLQHTFIKALLDQVKSVGVLSNPTKLYRLADTATSSITTDNDLASVSDLTDLAKSVKGISSKDMQMVTLPVTYDTSDGNRVIPLESQANQVWAALKADQPIPKSALKGSAGDKTKDARDAAEAPSDQPR</sequence>
<reference evidence="5 6" key="1">
    <citation type="submission" date="2020-02" db="EMBL/GenBank/DDBJ databases">
        <title>Whole-genome analyses of novel actinobacteria.</title>
        <authorList>
            <person name="Sahin N."/>
        </authorList>
    </citation>
    <scope>NUCLEOTIDE SEQUENCE [LARGE SCALE GENOMIC DNA]</scope>
    <source>
        <strain evidence="5 6">A7024</strain>
    </source>
</reference>
<keyword evidence="3" id="KW-0812">Transmembrane</keyword>
<protein>
    <submittedName>
        <fullName evidence="5">LCP family protein</fullName>
    </submittedName>
</protein>
<evidence type="ECO:0000256" key="3">
    <source>
        <dbReference type="SAM" id="Phobius"/>
    </source>
</evidence>